<evidence type="ECO:0000313" key="4">
    <source>
        <dbReference type="EMBL" id="SVC88840.1"/>
    </source>
</evidence>
<sequence length="101" mass="10434">MSILGAMFSGVSGLTAQSQALGAIADNITNQNTIGYKATEVRFQTLVTAQASQNNYSPGGVQQRPFASVDVQGLFNTSTNPTDLALSGAGFFVTNVGNSND</sequence>
<dbReference type="PANTHER" id="PTHR30435:SF1">
    <property type="entry name" value="FLAGELLAR HOOK PROTEIN FLGE"/>
    <property type="match status" value="1"/>
</dbReference>
<evidence type="ECO:0000256" key="2">
    <source>
        <dbReference type="ARBA" id="ARBA00023143"/>
    </source>
</evidence>
<gene>
    <name evidence="4" type="ORF">METZ01_LOCUS341694</name>
</gene>
<feature type="non-terminal residue" evidence="4">
    <location>
        <position position="101"/>
    </location>
</feature>
<dbReference type="InterPro" id="IPR001444">
    <property type="entry name" value="Flag_bb_rod_N"/>
</dbReference>
<organism evidence="4">
    <name type="scientific">marine metagenome</name>
    <dbReference type="NCBI Taxonomy" id="408172"/>
    <lineage>
        <taxon>unclassified sequences</taxon>
        <taxon>metagenomes</taxon>
        <taxon>ecological metagenomes</taxon>
    </lineage>
</organism>
<evidence type="ECO:0000259" key="3">
    <source>
        <dbReference type="Pfam" id="PF00460"/>
    </source>
</evidence>
<name>A0A382QV95_9ZZZZ</name>
<dbReference type="GO" id="GO:0009424">
    <property type="term" value="C:bacterial-type flagellum hook"/>
    <property type="evidence" value="ECO:0007669"/>
    <property type="project" value="TreeGrafter"/>
</dbReference>
<dbReference type="GO" id="GO:0071978">
    <property type="term" value="P:bacterial-type flagellum-dependent swarming motility"/>
    <property type="evidence" value="ECO:0007669"/>
    <property type="project" value="TreeGrafter"/>
</dbReference>
<accession>A0A382QV95</accession>
<dbReference type="GO" id="GO:0009425">
    <property type="term" value="C:bacterial-type flagellum basal body"/>
    <property type="evidence" value="ECO:0007669"/>
    <property type="project" value="UniProtKB-SubCell"/>
</dbReference>
<keyword evidence="2" id="KW-0975">Bacterial flagellum</keyword>
<dbReference type="AlphaFoldDB" id="A0A382QV95"/>
<evidence type="ECO:0000256" key="1">
    <source>
        <dbReference type="ARBA" id="ARBA00004117"/>
    </source>
</evidence>
<comment type="subcellular location">
    <subcellularLocation>
        <location evidence="1">Bacterial flagellum basal body</location>
    </subcellularLocation>
</comment>
<protein>
    <recommendedName>
        <fullName evidence="3">Flagellar basal body rod protein N-terminal domain-containing protein</fullName>
    </recommendedName>
</protein>
<feature type="domain" description="Flagellar basal body rod protein N-terminal" evidence="3">
    <location>
        <begin position="10"/>
        <end position="37"/>
    </location>
</feature>
<proteinExistence type="predicted"/>
<dbReference type="Pfam" id="PF00460">
    <property type="entry name" value="Flg_bb_rod"/>
    <property type="match status" value="1"/>
</dbReference>
<dbReference type="EMBL" id="UINC01116826">
    <property type="protein sequence ID" value="SVC88840.1"/>
    <property type="molecule type" value="Genomic_DNA"/>
</dbReference>
<reference evidence="4" key="1">
    <citation type="submission" date="2018-05" db="EMBL/GenBank/DDBJ databases">
        <authorList>
            <person name="Lanie J.A."/>
            <person name="Ng W.-L."/>
            <person name="Kazmierczak K.M."/>
            <person name="Andrzejewski T.M."/>
            <person name="Davidsen T.M."/>
            <person name="Wayne K.J."/>
            <person name="Tettelin H."/>
            <person name="Glass J.I."/>
            <person name="Rusch D."/>
            <person name="Podicherti R."/>
            <person name="Tsui H.-C.T."/>
            <person name="Winkler M.E."/>
        </authorList>
    </citation>
    <scope>NUCLEOTIDE SEQUENCE</scope>
</reference>
<dbReference type="InterPro" id="IPR020013">
    <property type="entry name" value="Flagellar_FlgE/F/G"/>
</dbReference>
<dbReference type="GO" id="GO:0005829">
    <property type="term" value="C:cytosol"/>
    <property type="evidence" value="ECO:0007669"/>
    <property type="project" value="TreeGrafter"/>
</dbReference>
<dbReference type="PANTHER" id="PTHR30435">
    <property type="entry name" value="FLAGELLAR PROTEIN"/>
    <property type="match status" value="1"/>
</dbReference>
<dbReference type="NCBIfam" id="TIGR03506">
    <property type="entry name" value="FlgEFG_subfam"/>
    <property type="match status" value="1"/>
</dbReference>